<proteinExistence type="evidence at transcript level"/>
<dbReference type="PANTHER" id="PTHR12000:SF42">
    <property type="entry name" value="LEGUMAIN"/>
    <property type="match status" value="1"/>
</dbReference>
<evidence type="ECO:0000256" key="9">
    <source>
        <dbReference type="SAM" id="SignalP"/>
    </source>
</evidence>
<feature type="signal peptide" evidence="9">
    <location>
        <begin position="1"/>
        <end position="27"/>
    </location>
</feature>
<dbReference type="OMA" id="RGVIINH"/>
<keyword evidence="6" id="KW-0378">Hydrolase</keyword>
<accession>Q2UVF3</accession>
<dbReference type="Pfam" id="PF20985">
    <property type="entry name" value="Legum_prodom"/>
    <property type="match status" value="1"/>
</dbReference>
<dbReference type="GO" id="GO:0051603">
    <property type="term" value="P:proteolysis involved in protein catabolic process"/>
    <property type="evidence" value="ECO:0007669"/>
    <property type="project" value="TreeGrafter"/>
</dbReference>
<dbReference type="WBParaSite" id="HCON_00140570-00001">
    <property type="protein sequence ID" value="HCON_00140570-00001"/>
    <property type="gene ID" value="HCON_00140570"/>
</dbReference>
<dbReference type="InterPro" id="IPR001096">
    <property type="entry name" value="Peptidase_C13"/>
</dbReference>
<evidence type="ECO:0000256" key="2">
    <source>
        <dbReference type="ARBA" id="ARBA00009941"/>
    </source>
</evidence>
<dbReference type="EC" id="3.4.22.34" evidence="3"/>
<evidence type="ECO:0000256" key="6">
    <source>
        <dbReference type="ARBA" id="ARBA00022801"/>
    </source>
</evidence>
<dbReference type="GO" id="GO:0006624">
    <property type="term" value="P:vacuolar protein processing"/>
    <property type="evidence" value="ECO:0007669"/>
    <property type="project" value="TreeGrafter"/>
</dbReference>
<evidence type="ECO:0000256" key="7">
    <source>
        <dbReference type="ARBA" id="ARBA00022807"/>
    </source>
</evidence>
<dbReference type="InterPro" id="IPR046427">
    <property type="entry name" value="Legumain_prodom_sf"/>
</dbReference>
<gene>
    <name evidence="11" type="primary">leg-1</name>
</gene>
<evidence type="ECO:0000259" key="10">
    <source>
        <dbReference type="Pfam" id="PF20985"/>
    </source>
</evidence>
<evidence type="ECO:0000313" key="11">
    <source>
        <dbReference type="EMBL" id="CAJ45481.1"/>
    </source>
</evidence>
<dbReference type="Gene3D" id="1.10.132.130">
    <property type="match status" value="1"/>
</dbReference>
<sequence>MTLLFRIAPLAALVISVASLAIPEIEGELYALLVAGSDGWWNYRHQADVSHAYHTLINHGVKPDNIIVMMKDDIANHERNPYKGKIFNDPSLTDVYEGVVIDYKDKSVTPSNFLAILQGNETAVKGGNGRVIHSTVNDRIFVYFSDHGGVGTISFPYERLTAKQLNSVLLDMHRKDKFGHLVFYLETCESGSMFHNILKKNINVYAVTAANPDESSYATYCFEDPRLPCLGDEFSVTWMDDSDETDITLETLNEQFDHVRDLVEESHVQRYGNATMSKFPVSWFHGSGKVKKVPKVMNKNRRRSGKWPSRDVELMYLERMKHFGLATAEADDRISEIHKERQRIEAVFENLVDSLVKDQTERSRILEERGGVEDLDCHDDVVTSLDSVCPDISKHDYVLKFMNVLNNLCTKFNDSAKIIKAMRATCSRRRS</sequence>
<comment type="similarity">
    <text evidence="2">Belongs to the peptidase C13 family.</text>
</comment>
<organism evidence="11">
    <name type="scientific">Haemonchus contortus</name>
    <name type="common">Barber pole worm</name>
    <dbReference type="NCBI Taxonomy" id="6289"/>
    <lineage>
        <taxon>Eukaryota</taxon>
        <taxon>Metazoa</taxon>
        <taxon>Ecdysozoa</taxon>
        <taxon>Nematoda</taxon>
        <taxon>Chromadorea</taxon>
        <taxon>Rhabditida</taxon>
        <taxon>Rhabditina</taxon>
        <taxon>Rhabditomorpha</taxon>
        <taxon>Strongyloidea</taxon>
        <taxon>Trichostrongylidae</taxon>
        <taxon>Haemonchus</taxon>
    </lineage>
</organism>
<keyword evidence="12" id="KW-1185">Reference proteome</keyword>
<dbReference type="InterPro" id="IPR048501">
    <property type="entry name" value="Legum_prodom"/>
</dbReference>
<dbReference type="PIRSF" id="PIRSF019663">
    <property type="entry name" value="Legumain"/>
    <property type="match status" value="1"/>
</dbReference>
<feature type="active site" description="Nucleophile" evidence="8">
    <location>
        <position position="188"/>
    </location>
</feature>
<dbReference type="FunFam" id="3.40.50.1460:FF:000006">
    <property type="entry name" value="Legumain"/>
    <property type="match status" value="1"/>
</dbReference>
<name>Q2UVF3_HAECO</name>
<dbReference type="Proteomes" id="UP000025227">
    <property type="component" value="Unplaced"/>
</dbReference>
<dbReference type="AlphaFoldDB" id="Q2UVF3"/>
<evidence type="ECO:0000256" key="5">
    <source>
        <dbReference type="ARBA" id="ARBA00022729"/>
    </source>
</evidence>
<feature type="chain" id="PRO_5009970478" description="legumain" evidence="9">
    <location>
        <begin position="28"/>
        <end position="431"/>
    </location>
</feature>
<keyword evidence="4" id="KW-0645">Protease</keyword>
<feature type="domain" description="Legumain prodomain" evidence="10">
    <location>
        <begin position="333"/>
        <end position="426"/>
    </location>
</feature>
<evidence type="ECO:0000256" key="8">
    <source>
        <dbReference type="PIRSR" id="PIRSR019663-1"/>
    </source>
</evidence>
<dbReference type="Pfam" id="PF01650">
    <property type="entry name" value="Peptidase_C13"/>
    <property type="match status" value="1"/>
</dbReference>
<evidence type="ECO:0000256" key="1">
    <source>
        <dbReference type="ARBA" id="ARBA00000810"/>
    </source>
</evidence>
<keyword evidence="5 9" id="KW-0732">Signal</keyword>
<reference evidence="13" key="2">
    <citation type="submission" date="2020-12" db="UniProtKB">
        <authorList>
            <consortium name="WormBaseParasite"/>
        </authorList>
    </citation>
    <scope>IDENTIFICATION</scope>
    <source>
        <strain evidence="13">MHco3</strain>
    </source>
</reference>
<evidence type="ECO:0000313" key="13">
    <source>
        <dbReference type="WBParaSite" id="HCON_00140570-00001"/>
    </source>
</evidence>
<dbReference type="GO" id="GO:0004197">
    <property type="term" value="F:cysteine-type endopeptidase activity"/>
    <property type="evidence" value="ECO:0007669"/>
    <property type="project" value="UniProtKB-EC"/>
</dbReference>
<dbReference type="PANTHER" id="PTHR12000">
    <property type="entry name" value="HEMOGLOBINASE FAMILY MEMBER"/>
    <property type="match status" value="1"/>
</dbReference>
<reference evidence="11" key="1">
    <citation type="journal article" date="2006" name="Parasitology">
        <title>Identification and characterization of an asparaginyl proteinase (legumain) from the parasitic nematode, Haemonchus contortus.</title>
        <authorList>
            <person name="Oliver E.M."/>
            <person name="Skuce P.J."/>
            <person name="McNair C.M."/>
            <person name="Knox D.P."/>
        </authorList>
    </citation>
    <scope>NUCLEOTIDE SEQUENCE</scope>
</reference>
<evidence type="ECO:0000256" key="3">
    <source>
        <dbReference type="ARBA" id="ARBA00012628"/>
    </source>
</evidence>
<dbReference type="OrthoDB" id="192611at2759"/>
<dbReference type="BRENDA" id="3.4.22.34">
    <property type="organism ID" value="2523"/>
</dbReference>
<dbReference type="Gene3D" id="3.40.50.1460">
    <property type="match status" value="1"/>
</dbReference>
<dbReference type="MEROPS" id="C13.A02"/>
<evidence type="ECO:0000313" key="12">
    <source>
        <dbReference type="Proteomes" id="UP000025227"/>
    </source>
</evidence>
<protein>
    <recommendedName>
        <fullName evidence="3">legumain</fullName>
        <ecNumber evidence="3">3.4.22.34</ecNumber>
    </recommendedName>
</protein>
<dbReference type="EMBL" id="AM177177">
    <property type="protein sequence ID" value="CAJ45481.1"/>
    <property type="molecule type" value="mRNA"/>
</dbReference>
<dbReference type="CDD" id="cd21115">
    <property type="entry name" value="legumain_C"/>
    <property type="match status" value="1"/>
</dbReference>
<dbReference type="PRINTS" id="PR00776">
    <property type="entry name" value="HEMOGLOBNASE"/>
</dbReference>
<evidence type="ECO:0000256" key="4">
    <source>
        <dbReference type="ARBA" id="ARBA00022670"/>
    </source>
</evidence>
<dbReference type="GO" id="GO:0005773">
    <property type="term" value="C:vacuole"/>
    <property type="evidence" value="ECO:0007669"/>
    <property type="project" value="GOC"/>
</dbReference>
<keyword evidence="7" id="KW-0788">Thiol protease</keyword>
<feature type="active site" evidence="8">
    <location>
        <position position="147"/>
    </location>
</feature>
<comment type="catalytic activity">
    <reaction evidence="1">
        <text>Hydrolysis of proteins and small molecule substrates at -Asn-|-Xaa- bonds.</text>
        <dbReference type="EC" id="3.4.22.34"/>
    </reaction>
</comment>